<evidence type="ECO:0000256" key="5">
    <source>
        <dbReference type="ARBA" id="ARBA00023211"/>
    </source>
</evidence>
<name>D7BM97_ARCHD</name>
<dbReference type="PANTHER" id="PTHR42916:SF1">
    <property type="entry name" value="PROTEIN PHYLLO, CHLOROPLASTIC"/>
    <property type="match status" value="1"/>
</dbReference>
<evidence type="ECO:0000256" key="6">
    <source>
        <dbReference type="HAMAP-Rule" id="MF_01659"/>
    </source>
</evidence>
<keyword evidence="2 6" id="KW-0479">Metal-binding</keyword>
<dbReference type="UniPathway" id="UPA01057">
    <property type="reaction ID" value="UER00164"/>
</dbReference>
<dbReference type="SUPFAM" id="SSF52518">
    <property type="entry name" value="Thiamin diphosphate-binding fold (THDP-binding)"/>
    <property type="match status" value="2"/>
</dbReference>
<dbReference type="GO" id="GO:0030145">
    <property type="term" value="F:manganese ion binding"/>
    <property type="evidence" value="ECO:0007669"/>
    <property type="project" value="UniProtKB-UniRule"/>
</dbReference>
<evidence type="ECO:0000313" key="10">
    <source>
        <dbReference type="Proteomes" id="UP000000376"/>
    </source>
</evidence>
<keyword evidence="3 6" id="KW-0460">Magnesium</keyword>
<dbReference type="Gene3D" id="3.40.50.970">
    <property type="match status" value="2"/>
</dbReference>
<evidence type="ECO:0000256" key="1">
    <source>
        <dbReference type="ARBA" id="ARBA00022679"/>
    </source>
</evidence>
<organism evidence="9 10">
    <name type="scientific">Arcanobacterium haemolyticum (strain ATCC 9345 / DSM 20595 / CCM 5947 / CCUG 17215 / LMG 16163 / NBRC 15585 / NCTC 8452 / 11018)</name>
    <dbReference type="NCBI Taxonomy" id="644284"/>
    <lineage>
        <taxon>Bacteria</taxon>
        <taxon>Bacillati</taxon>
        <taxon>Actinomycetota</taxon>
        <taxon>Actinomycetes</taxon>
        <taxon>Actinomycetales</taxon>
        <taxon>Actinomycetaceae</taxon>
        <taxon>Arcanobacterium</taxon>
    </lineage>
</organism>
<feature type="domain" description="Thiamine pyrophosphate enzyme N-terminal TPP-binding" evidence="8">
    <location>
        <begin position="7"/>
        <end position="120"/>
    </location>
</feature>
<dbReference type="GO" id="GO:0070204">
    <property type="term" value="F:2-succinyl-5-enolpyruvyl-6-hydroxy-3-cyclohexene-1-carboxylic-acid synthase activity"/>
    <property type="evidence" value="ECO:0007669"/>
    <property type="project" value="UniProtKB-UniRule"/>
</dbReference>
<dbReference type="InterPro" id="IPR011766">
    <property type="entry name" value="TPP_enzyme_TPP-bd"/>
</dbReference>
<dbReference type="HAMAP" id="MF_01659">
    <property type="entry name" value="MenD"/>
    <property type="match status" value="1"/>
</dbReference>
<dbReference type="Pfam" id="PF02775">
    <property type="entry name" value="TPP_enzyme_C"/>
    <property type="match status" value="1"/>
</dbReference>
<dbReference type="KEGG" id="ahe:Arch_0288"/>
<keyword evidence="5 6" id="KW-0464">Manganese</keyword>
<comment type="subunit">
    <text evidence="6">Homodimer.</text>
</comment>
<dbReference type="HOGENOM" id="CLU_006051_4_0_11"/>
<keyword evidence="10" id="KW-1185">Reference proteome</keyword>
<dbReference type="Gene3D" id="3.40.50.1220">
    <property type="entry name" value="TPP-binding domain"/>
    <property type="match status" value="1"/>
</dbReference>
<protein>
    <recommendedName>
        <fullName evidence="6">2-succinyl-5-enolpyruvyl-6-hydroxy-3-cyclohexene-1-carboxylate synthase</fullName>
        <shortName evidence="6">SEPHCHC synthase</shortName>
        <ecNumber evidence="6">2.2.1.9</ecNumber>
    </recommendedName>
    <alternativeName>
        <fullName evidence="6">Menaquinone biosynthesis protein MenD</fullName>
    </alternativeName>
</protein>
<dbReference type="AlphaFoldDB" id="D7BM97"/>
<evidence type="ECO:0000259" key="7">
    <source>
        <dbReference type="Pfam" id="PF02775"/>
    </source>
</evidence>
<proteinExistence type="inferred from homology"/>
<comment type="cofactor">
    <cofactor evidence="6">
        <name>thiamine diphosphate</name>
        <dbReference type="ChEBI" id="CHEBI:58937"/>
    </cofactor>
    <text evidence="6">Binds 1 thiamine pyrophosphate per subunit.</text>
</comment>
<dbReference type="eggNOG" id="COG1165">
    <property type="taxonomic scope" value="Bacteria"/>
</dbReference>
<dbReference type="EMBL" id="CP002045">
    <property type="protein sequence ID" value="ADH92046.1"/>
    <property type="molecule type" value="Genomic_DNA"/>
</dbReference>
<evidence type="ECO:0000259" key="8">
    <source>
        <dbReference type="Pfam" id="PF02776"/>
    </source>
</evidence>
<dbReference type="InterPro" id="IPR012001">
    <property type="entry name" value="Thiamin_PyroP_enz_TPP-bd_dom"/>
</dbReference>
<sequence length="540" mass="56859">MSDSASTARVLVSHLVACGVRTFVLCPGSRSAPLAYALYDAERAGAVRLHIETDERVAGFAALGSGSVGELAAVVTTSGSAVANLHPAVEEAFYGGVPMIVVSCDRPEHMRGVRASQTTDHRAVLAGSVRHFRELPAGAPPKNLGGLVQRAVRAARGAGNGTVPGPVHFNVGFVEPLMPDQPWKTVGADIAQAQRGMERGSGERCVVVAGTTRNRKLDPALFAGIPILAEPSAALRAHPNAINAHPILLGTDLRAQITRAIVIGHPTLTREISGLLADPVVDVVVLDDAPTYADVAGNARIVNLAGLAGECEPNEAWLNTWRIASVAADNWLMRHCAGLDFCSIARDVSTLSGHTELVLGASTIIRDVNLYAPVPARPVHANRGLAGIDGTMSTGIGIGIATGRPVRVVLGDLTFIHDLGALVRTASQAHVDLDVVILDDSGGSLFATLEYGAGDRDAYDRVFRTAKEIDVRAYAAAVGADYAPVSERKELRTALEQAPRGTRIIHVKLGACEMQADRARRAALRDSIRDHVHLGLNSIQ</sequence>
<evidence type="ECO:0000256" key="4">
    <source>
        <dbReference type="ARBA" id="ARBA00023052"/>
    </source>
</evidence>
<keyword evidence="6" id="KW-0474">Menaquinone biosynthesis</keyword>
<dbReference type="GO" id="GO:0030976">
    <property type="term" value="F:thiamine pyrophosphate binding"/>
    <property type="evidence" value="ECO:0007669"/>
    <property type="project" value="UniProtKB-UniRule"/>
</dbReference>
<comment type="similarity">
    <text evidence="6">Belongs to the TPP enzyme family. MenD subfamily.</text>
</comment>
<feature type="domain" description="Thiamine pyrophosphate enzyme TPP-binding" evidence="7">
    <location>
        <begin position="379"/>
        <end position="501"/>
    </location>
</feature>
<evidence type="ECO:0000256" key="2">
    <source>
        <dbReference type="ARBA" id="ARBA00022723"/>
    </source>
</evidence>
<dbReference type="GO" id="GO:0000287">
    <property type="term" value="F:magnesium ion binding"/>
    <property type="evidence" value="ECO:0007669"/>
    <property type="project" value="UniProtKB-UniRule"/>
</dbReference>
<dbReference type="RefSeq" id="WP_013169544.1">
    <property type="nucleotide sequence ID" value="NC_014218.1"/>
</dbReference>
<evidence type="ECO:0000256" key="3">
    <source>
        <dbReference type="ARBA" id="ARBA00022842"/>
    </source>
</evidence>
<comment type="function">
    <text evidence="6">Catalyzes the thiamine diphosphate-dependent decarboxylation of 2-oxoglutarate and the subsequent addition of the resulting succinic semialdehyde-thiamine pyrophosphate anion to isochorismate to yield 2-succinyl-5-enolpyruvyl-6-hydroxy-3-cyclohexene-1-carboxylate (SEPHCHC).</text>
</comment>
<reference evidence="9 10" key="1">
    <citation type="journal article" date="2010" name="Stand. Genomic Sci.">
        <title>Complete genome sequence of Arcanobacterium haemolyticum type strain (11018).</title>
        <authorList>
            <person name="Yasawong M."/>
            <person name="Teshima H."/>
            <person name="Lapidus A."/>
            <person name="Nolan M."/>
            <person name="Lucas S."/>
            <person name="Glavina Del Rio T."/>
            <person name="Tice H."/>
            <person name="Cheng J."/>
            <person name="Bruce D."/>
            <person name="Detter C."/>
            <person name="Tapia R."/>
            <person name="Han C."/>
            <person name="Goodwin L."/>
            <person name="Pitluck S."/>
            <person name="Liolios K."/>
            <person name="Ivanova N."/>
            <person name="Mavromatis K."/>
            <person name="Mikhailova N."/>
            <person name="Pati A."/>
            <person name="Chen A."/>
            <person name="Palaniappan K."/>
            <person name="Land M."/>
            <person name="Hauser L."/>
            <person name="Chang Y."/>
            <person name="Jeffries C."/>
            <person name="Rohde M."/>
            <person name="Sikorski J."/>
            <person name="Pukall R."/>
            <person name="Goker M."/>
            <person name="Woyke T."/>
            <person name="Bristow J."/>
            <person name="Eisen J."/>
            <person name="Markowitz V."/>
            <person name="Hugenholtz P."/>
            <person name="Kyrpides N."/>
            <person name="Klenk H."/>
        </authorList>
    </citation>
    <scope>NUCLEOTIDE SEQUENCE [LARGE SCALE GENOMIC DNA]</scope>
    <source>
        <strain evidence="10">ATCC 9345 / DSM 20595 / CCUG 17215 / LMG 16163 / NBRC 15585 / NCTC 8452 / 11018</strain>
    </source>
</reference>
<evidence type="ECO:0000313" key="9">
    <source>
        <dbReference type="EMBL" id="ADH92046.1"/>
    </source>
</evidence>
<dbReference type="PANTHER" id="PTHR42916">
    <property type="entry name" value="2-SUCCINYL-5-ENOLPYRUVYL-6-HYDROXY-3-CYCLOHEXENE-1-CARBOXYLATE SYNTHASE"/>
    <property type="match status" value="1"/>
</dbReference>
<comment type="pathway">
    <text evidence="6">Quinol/quinone metabolism; 1,4-dihydroxy-2-naphthoate biosynthesis; 1,4-dihydroxy-2-naphthoate from chorismate: step 2/7.</text>
</comment>
<gene>
    <name evidence="6" type="primary">menD</name>
    <name evidence="9" type="ordered locus">Arch_0288</name>
</gene>
<dbReference type="InterPro" id="IPR004433">
    <property type="entry name" value="MenaQ_synth_MenD"/>
</dbReference>
<dbReference type="EC" id="2.2.1.9" evidence="6"/>
<keyword evidence="4 6" id="KW-0786">Thiamine pyrophosphate</keyword>
<comment type="cofactor">
    <cofactor evidence="6">
        <name>Mg(2+)</name>
        <dbReference type="ChEBI" id="CHEBI:18420"/>
    </cofactor>
    <cofactor evidence="6">
        <name>Mn(2+)</name>
        <dbReference type="ChEBI" id="CHEBI:29035"/>
    </cofactor>
</comment>
<dbReference type="UniPathway" id="UPA00079"/>
<keyword evidence="1 6" id="KW-0808">Transferase</keyword>
<comment type="pathway">
    <text evidence="6">Quinol/quinone metabolism; menaquinone biosynthesis.</text>
</comment>
<dbReference type="OrthoDB" id="9791859at2"/>
<dbReference type="Pfam" id="PF02776">
    <property type="entry name" value="TPP_enzyme_N"/>
    <property type="match status" value="1"/>
</dbReference>
<dbReference type="PIRSF" id="PIRSF004983">
    <property type="entry name" value="MenD"/>
    <property type="match status" value="1"/>
</dbReference>
<dbReference type="InterPro" id="IPR029061">
    <property type="entry name" value="THDP-binding"/>
</dbReference>
<dbReference type="Proteomes" id="UP000000376">
    <property type="component" value="Chromosome"/>
</dbReference>
<comment type="catalytic activity">
    <reaction evidence="6">
        <text>isochorismate + 2-oxoglutarate + H(+) = 5-enolpyruvoyl-6-hydroxy-2-succinyl-cyclohex-3-ene-1-carboxylate + CO2</text>
        <dbReference type="Rhea" id="RHEA:25593"/>
        <dbReference type="ChEBI" id="CHEBI:15378"/>
        <dbReference type="ChEBI" id="CHEBI:16526"/>
        <dbReference type="ChEBI" id="CHEBI:16810"/>
        <dbReference type="ChEBI" id="CHEBI:29780"/>
        <dbReference type="ChEBI" id="CHEBI:58818"/>
        <dbReference type="EC" id="2.2.1.9"/>
    </reaction>
</comment>
<accession>D7BM97</accession>
<dbReference type="GO" id="GO:0009234">
    <property type="term" value="P:menaquinone biosynthetic process"/>
    <property type="evidence" value="ECO:0007669"/>
    <property type="project" value="UniProtKB-UniRule"/>
</dbReference>
<dbReference type="STRING" id="644284.Arch_0288"/>
<dbReference type="NCBIfam" id="TIGR00173">
    <property type="entry name" value="menD"/>
    <property type="match status" value="1"/>
</dbReference>